<dbReference type="InterPro" id="IPR045023">
    <property type="entry name" value="FATA/B"/>
</dbReference>
<keyword evidence="4" id="KW-0276">Fatty acid metabolism</keyword>
<evidence type="ECO:0000259" key="8">
    <source>
        <dbReference type="Pfam" id="PF01643"/>
    </source>
</evidence>
<keyword evidence="2" id="KW-0444">Lipid biosynthesis</keyword>
<feature type="domain" description="Acyl-ACP thioesterase N-terminal hotdog" evidence="8">
    <location>
        <begin position="2"/>
        <end position="129"/>
    </location>
</feature>
<dbReference type="InterPro" id="IPR002864">
    <property type="entry name" value="Acyl-ACP_thioesterase_NHD"/>
</dbReference>
<dbReference type="Proteomes" id="UP000298381">
    <property type="component" value="Unassembled WGS sequence"/>
</dbReference>
<dbReference type="PANTHER" id="PTHR31727:SF6">
    <property type="entry name" value="OLEOYL-ACYL CARRIER PROTEIN THIOESTERASE 1, CHLOROPLASTIC"/>
    <property type="match status" value="1"/>
</dbReference>
<dbReference type="InterPro" id="IPR049427">
    <property type="entry name" value="Acyl-ACP_TE_C"/>
</dbReference>
<dbReference type="RefSeq" id="WP_135270769.1">
    <property type="nucleotide sequence ID" value="NZ_SRIB01000004.1"/>
</dbReference>
<evidence type="ECO:0000256" key="1">
    <source>
        <dbReference type="ARBA" id="ARBA00006500"/>
    </source>
</evidence>
<dbReference type="OrthoDB" id="9801517at2"/>
<evidence type="ECO:0000313" key="11">
    <source>
        <dbReference type="Proteomes" id="UP000298381"/>
    </source>
</evidence>
<dbReference type="Pfam" id="PF01643">
    <property type="entry name" value="Acyl-ACP_TE"/>
    <property type="match status" value="1"/>
</dbReference>
<evidence type="ECO:0000256" key="6">
    <source>
        <dbReference type="ARBA" id="ARBA00023098"/>
    </source>
</evidence>
<comment type="similarity">
    <text evidence="1">Belongs to the acyl-ACP thioesterase family.</text>
</comment>
<gene>
    <name evidence="10" type="ORF">E4100_04085</name>
</gene>
<dbReference type="InterPro" id="IPR029069">
    <property type="entry name" value="HotDog_dom_sf"/>
</dbReference>
<name>A0A4Z0D780_9FIRM</name>
<feature type="domain" description="Acyl-ACP thioesterase-like C-terminal" evidence="9">
    <location>
        <begin position="153"/>
        <end position="245"/>
    </location>
</feature>
<evidence type="ECO:0000256" key="7">
    <source>
        <dbReference type="ARBA" id="ARBA00023160"/>
    </source>
</evidence>
<keyword evidence="3" id="KW-0378">Hydrolase</keyword>
<dbReference type="SUPFAM" id="SSF54637">
    <property type="entry name" value="Thioesterase/thiol ester dehydrase-isomerase"/>
    <property type="match status" value="2"/>
</dbReference>
<evidence type="ECO:0000256" key="5">
    <source>
        <dbReference type="ARBA" id="ARBA00022946"/>
    </source>
</evidence>
<evidence type="ECO:0000256" key="3">
    <source>
        <dbReference type="ARBA" id="ARBA00022801"/>
    </source>
</evidence>
<accession>A0A4Z0D780</accession>
<dbReference type="EMBL" id="SRIB01000004">
    <property type="protein sequence ID" value="TFZ40743.1"/>
    <property type="molecule type" value="Genomic_DNA"/>
</dbReference>
<proteinExistence type="inferred from homology"/>
<comment type="caution">
    <text evidence="10">The sequence shown here is derived from an EMBL/GenBank/DDBJ whole genome shotgun (WGS) entry which is preliminary data.</text>
</comment>
<keyword evidence="7" id="KW-0275">Fatty acid biosynthesis</keyword>
<evidence type="ECO:0000256" key="2">
    <source>
        <dbReference type="ARBA" id="ARBA00022516"/>
    </source>
</evidence>
<evidence type="ECO:0000256" key="4">
    <source>
        <dbReference type="ARBA" id="ARBA00022832"/>
    </source>
</evidence>
<dbReference type="GO" id="GO:0000036">
    <property type="term" value="F:acyl carrier activity"/>
    <property type="evidence" value="ECO:0007669"/>
    <property type="project" value="TreeGrafter"/>
</dbReference>
<organism evidence="10 11">
    <name type="scientific">Soehngenia longivitae</name>
    <dbReference type="NCBI Taxonomy" id="2562294"/>
    <lineage>
        <taxon>Bacteria</taxon>
        <taxon>Bacillati</taxon>
        <taxon>Bacillota</taxon>
        <taxon>Tissierellia</taxon>
        <taxon>Tissierellales</taxon>
        <taxon>Tissierellaceae</taxon>
        <taxon>Soehngenia</taxon>
    </lineage>
</organism>
<evidence type="ECO:0000313" key="10">
    <source>
        <dbReference type="EMBL" id="TFZ40743.1"/>
    </source>
</evidence>
<keyword evidence="6" id="KW-0443">Lipid metabolism</keyword>
<keyword evidence="11" id="KW-1185">Reference proteome</keyword>
<dbReference type="AlphaFoldDB" id="A0A4Z0D780"/>
<dbReference type="GO" id="GO:0016297">
    <property type="term" value="F:fatty acyl-[ACP] hydrolase activity"/>
    <property type="evidence" value="ECO:0007669"/>
    <property type="project" value="InterPro"/>
</dbReference>
<dbReference type="Pfam" id="PF20791">
    <property type="entry name" value="Acyl-ACP_TE_C"/>
    <property type="match status" value="1"/>
</dbReference>
<keyword evidence="5" id="KW-0809">Transit peptide</keyword>
<dbReference type="Gene3D" id="3.10.129.10">
    <property type="entry name" value="Hotdog Thioesterase"/>
    <property type="match status" value="1"/>
</dbReference>
<protein>
    <recommendedName>
        <fullName evidence="12">Acyl-ACP thioesterase</fullName>
    </recommendedName>
</protein>
<evidence type="ECO:0000259" key="9">
    <source>
        <dbReference type="Pfam" id="PF20791"/>
    </source>
</evidence>
<sequence length="250" mass="29925">MKKYYKNYVIPYYDTGTNNYLKPEMILSYMAETSTWHIDSLGLGNDTLDKYNYAWLLNRWEVDISDYPRAKEEVIVSTWTTGFNKFYAYREFIMKSSDNMELARASTIWILVDSITKKPKRIPTEMIHIFSTNNEKMVERKVDFKHYNDYLYSEEKNIYIRKSDIDNNNHVNNVKYLEWMLDSTDDDILNNHNIKSISIEYKKEVLYIDKPSVHSLFKVDNSEITSKYKITTENIDHAYGQIIWREIDVK</sequence>
<dbReference type="CDD" id="cd00586">
    <property type="entry name" value="4HBT"/>
    <property type="match status" value="1"/>
</dbReference>
<reference evidence="10 11" key="1">
    <citation type="submission" date="2019-03" db="EMBL/GenBank/DDBJ databases">
        <title>Draft genome sequence data and analysis of a Fermenting Bacterium, Soehngenia longevitae strain 1933PT, isolated from petroleum reservoir in Azerbaijan.</title>
        <authorList>
            <person name="Grouzdev D.S."/>
            <person name="Bidzhieva S.K."/>
            <person name="Sokolova D.S."/>
            <person name="Tourova T.P."/>
            <person name="Poltaraus A.B."/>
            <person name="Nazina T.N."/>
        </authorList>
    </citation>
    <scope>NUCLEOTIDE SEQUENCE [LARGE SCALE GENOMIC DNA]</scope>
    <source>
        <strain evidence="10 11">1933P</strain>
    </source>
</reference>
<dbReference type="PANTHER" id="PTHR31727">
    <property type="entry name" value="OLEOYL-ACYL CARRIER PROTEIN THIOESTERASE 1, CHLOROPLASTIC"/>
    <property type="match status" value="1"/>
</dbReference>
<evidence type="ECO:0008006" key="12">
    <source>
        <dbReference type="Google" id="ProtNLM"/>
    </source>
</evidence>